<reference evidence="1" key="1">
    <citation type="journal article" date="2014" name="Front. Microbiol.">
        <title>High frequency of phylogenetically diverse reductive dehalogenase-homologous genes in deep subseafloor sedimentary metagenomes.</title>
        <authorList>
            <person name="Kawai M."/>
            <person name="Futagami T."/>
            <person name="Toyoda A."/>
            <person name="Takaki Y."/>
            <person name="Nishi S."/>
            <person name="Hori S."/>
            <person name="Arai W."/>
            <person name="Tsubouchi T."/>
            <person name="Morono Y."/>
            <person name="Uchiyama I."/>
            <person name="Ito T."/>
            <person name="Fujiyama A."/>
            <person name="Inagaki F."/>
            <person name="Takami H."/>
        </authorList>
    </citation>
    <scope>NUCLEOTIDE SEQUENCE</scope>
    <source>
        <strain evidence="1">Expedition CK06-06</strain>
    </source>
</reference>
<dbReference type="AlphaFoldDB" id="X1DYT0"/>
<proteinExistence type="predicted"/>
<sequence>MAEKRRATTFRTSRGAIVYVEAPEIYFPPQITVSQLKQGLREELDIHTTFQWERFLRDGLNAHFIGRTVDLNMTESFVEADEYWSQIGYQEAGLASDFAGAFTLPKNLSRFAVYSIRAFKYAQFIVNSRLPTLKLLGNETEMHHYFGLEHGAAFYNGLLCFSLTKTATVDNELHAFVGTSSGVSDVNINIDRPADFATALHVYRILLSKNLATFLIDDDPVLFVVLSGRSDPVIIKENVQPYSIVLAQSMPSSLTAFLELWTNRTAAGSADLVSPVSPYRLRVSDGHEITPMQLPLYDEDTNTRFAGLVIAAGSETSHPVPVFGFNMRTFHFRADQAGDIDIEILTEAGNWRIYSPDATGHTEGTYAANELWSFVMTGDLVLARLTFTPDAYPCTVSDAEVVMR</sequence>
<protein>
    <submittedName>
        <fullName evidence="1">Uncharacterized protein</fullName>
    </submittedName>
</protein>
<evidence type="ECO:0000313" key="1">
    <source>
        <dbReference type="EMBL" id="GAH26176.1"/>
    </source>
</evidence>
<dbReference type="EMBL" id="BARU01000048">
    <property type="protein sequence ID" value="GAH26176.1"/>
    <property type="molecule type" value="Genomic_DNA"/>
</dbReference>
<gene>
    <name evidence="1" type="ORF">S03H2_00327</name>
</gene>
<organism evidence="1">
    <name type="scientific">marine sediment metagenome</name>
    <dbReference type="NCBI Taxonomy" id="412755"/>
    <lineage>
        <taxon>unclassified sequences</taxon>
        <taxon>metagenomes</taxon>
        <taxon>ecological metagenomes</taxon>
    </lineage>
</organism>
<comment type="caution">
    <text evidence="1">The sequence shown here is derived from an EMBL/GenBank/DDBJ whole genome shotgun (WGS) entry which is preliminary data.</text>
</comment>
<accession>X1DYT0</accession>
<name>X1DYT0_9ZZZZ</name>